<dbReference type="FunFam" id="3.40.605.10:FF:000007">
    <property type="entry name" value="NAD/NADP-dependent betaine aldehyde dehydrogenase"/>
    <property type="match status" value="1"/>
</dbReference>
<organism evidence="4 5">
    <name type="scientific">Sphingobium phenoxybenzoativorans</name>
    <dbReference type="NCBI Taxonomy" id="1592790"/>
    <lineage>
        <taxon>Bacteria</taxon>
        <taxon>Pseudomonadati</taxon>
        <taxon>Pseudomonadota</taxon>
        <taxon>Alphaproteobacteria</taxon>
        <taxon>Sphingomonadales</taxon>
        <taxon>Sphingomonadaceae</taxon>
        <taxon>Sphingobium</taxon>
    </lineage>
</organism>
<evidence type="ECO:0000256" key="2">
    <source>
        <dbReference type="ARBA" id="ARBA00023002"/>
    </source>
</evidence>
<dbReference type="AlphaFoldDB" id="A0A975KC16"/>
<dbReference type="GO" id="GO:0016620">
    <property type="term" value="F:oxidoreductase activity, acting on the aldehyde or oxo group of donors, NAD or NADP as acceptor"/>
    <property type="evidence" value="ECO:0007669"/>
    <property type="project" value="InterPro"/>
</dbReference>
<dbReference type="SUPFAM" id="SSF53720">
    <property type="entry name" value="ALDH-like"/>
    <property type="match status" value="1"/>
</dbReference>
<comment type="similarity">
    <text evidence="1">Belongs to the aldehyde dehydrogenase family.</text>
</comment>
<dbReference type="KEGG" id="spph:KFK14_10930"/>
<evidence type="ECO:0000313" key="5">
    <source>
        <dbReference type="Proteomes" id="UP000681425"/>
    </source>
</evidence>
<proteinExistence type="inferred from homology"/>
<feature type="domain" description="Aldehyde dehydrogenase" evidence="3">
    <location>
        <begin position="15"/>
        <end position="478"/>
    </location>
</feature>
<dbReference type="InterPro" id="IPR016163">
    <property type="entry name" value="Ald_DH_C"/>
</dbReference>
<protein>
    <submittedName>
        <fullName evidence="4">Aldehyde dehydrogenase</fullName>
    </submittedName>
</protein>
<dbReference type="Pfam" id="PF00171">
    <property type="entry name" value="Aldedh"/>
    <property type="match status" value="1"/>
</dbReference>
<name>A0A975KC16_9SPHN</name>
<keyword evidence="5" id="KW-1185">Reference proteome</keyword>
<evidence type="ECO:0000256" key="1">
    <source>
        <dbReference type="ARBA" id="ARBA00009986"/>
    </source>
</evidence>
<sequence length="492" mass="52859">MMTERFEKLYIGGEWIDPIEGEIVDTIDPSTGQPWAKVAYGGAADVDKAVAAARAALEGPWSKLSAFERAAMLRRFATIYDTHVEQLIQWESRDNGRPVRETGPDIRNHWQWYNYYAGFADKIDGRTIPTDPGMLVYTQRLPVGVVGAILPWNAPLLLTAWKMAPALAAGCTIVIKPAETTSVTALQLGKIAEEAGIPPGVINIVPGYGATVGARLVEHPDVDKISFTGEHRTAQRIMAAAAGTLKRFSCENGGKSAHILFADADLDNALNAATHAAFMATGQSCALGSRLLVERSIYKKVVEEVARRSAQIRAGSPLDIGTQIGPHANAQQLEKTLGYVDIGKGEGARLVAGGHRLAPDGMKDGYFIAPTVFADVDPAMRIAQEEIFGPVCSIIPFDTEEEAVAIANGTIYGLTAGLWTQNVGRAHRVANAIRAGTVWVNSYRYLRTAIPYGGFGRSGLGRENGPEGLDAFLEPRAVIMNLSGAYPNPYAS</sequence>
<dbReference type="Gene3D" id="3.40.605.10">
    <property type="entry name" value="Aldehyde Dehydrogenase, Chain A, domain 1"/>
    <property type="match status" value="1"/>
</dbReference>
<dbReference type="Proteomes" id="UP000681425">
    <property type="component" value="Chromosome"/>
</dbReference>
<dbReference type="FunFam" id="3.40.309.10:FF:000012">
    <property type="entry name" value="Betaine aldehyde dehydrogenase"/>
    <property type="match status" value="1"/>
</dbReference>
<accession>A0A975KC16</accession>
<dbReference type="InterPro" id="IPR016162">
    <property type="entry name" value="Ald_DH_N"/>
</dbReference>
<dbReference type="Gene3D" id="3.40.309.10">
    <property type="entry name" value="Aldehyde Dehydrogenase, Chain A, domain 2"/>
    <property type="match status" value="1"/>
</dbReference>
<dbReference type="InterPro" id="IPR016161">
    <property type="entry name" value="Ald_DH/histidinol_DH"/>
</dbReference>
<dbReference type="InterPro" id="IPR015590">
    <property type="entry name" value="Aldehyde_DH_dom"/>
</dbReference>
<evidence type="ECO:0000313" key="4">
    <source>
        <dbReference type="EMBL" id="QUT08224.1"/>
    </source>
</evidence>
<keyword evidence="2" id="KW-0560">Oxidoreductase</keyword>
<dbReference type="EMBL" id="CP073910">
    <property type="protein sequence ID" value="QUT08224.1"/>
    <property type="molecule type" value="Genomic_DNA"/>
</dbReference>
<dbReference type="PANTHER" id="PTHR11699">
    <property type="entry name" value="ALDEHYDE DEHYDROGENASE-RELATED"/>
    <property type="match status" value="1"/>
</dbReference>
<gene>
    <name evidence="4" type="ORF">KFK14_10930</name>
</gene>
<evidence type="ECO:0000259" key="3">
    <source>
        <dbReference type="Pfam" id="PF00171"/>
    </source>
</evidence>
<dbReference type="CDD" id="cd07114">
    <property type="entry name" value="ALDH_DhaS"/>
    <property type="match status" value="1"/>
</dbReference>
<reference evidence="4" key="1">
    <citation type="submission" date="2021-04" db="EMBL/GenBank/DDBJ databases">
        <title>Isolation of p-tert-butylphenol degrading bacteria Sphingobium phenoxybenzoativorans Tas13 from active sludge.</title>
        <authorList>
            <person name="Li Y."/>
        </authorList>
    </citation>
    <scope>NUCLEOTIDE SEQUENCE</scope>
    <source>
        <strain evidence="4">Tas13</strain>
    </source>
</reference>